<keyword evidence="2" id="KW-1185">Reference proteome</keyword>
<reference evidence="1" key="1">
    <citation type="submission" date="2022-06" db="EMBL/GenBank/DDBJ databases">
        <authorList>
            <person name="Legras J.-L."/>
            <person name="Devillers H."/>
            <person name="Grondin C."/>
        </authorList>
    </citation>
    <scope>NUCLEOTIDE SEQUENCE</scope>
    <source>
        <strain evidence="1">CLIB 1444</strain>
    </source>
</reference>
<gene>
    <name evidence="1" type="ORF">CLIB1444_01S10220</name>
</gene>
<evidence type="ECO:0000313" key="2">
    <source>
        <dbReference type="Proteomes" id="UP001152531"/>
    </source>
</evidence>
<dbReference type="Proteomes" id="UP001152531">
    <property type="component" value="Unassembled WGS sequence"/>
</dbReference>
<protein>
    <submittedName>
        <fullName evidence="1">Importin beta-like protein Kap122p</fullName>
    </submittedName>
</protein>
<proteinExistence type="predicted"/>
<evidence type="ECO:0000313" key="1">
    <source>
        <dbReference type="EMBL" id="CAH6718594.1"/>
    </source>
</evidence>
<comment type="caution">
    <text evidence="1">The sequence shown here is derived from an EMBL/GenBank/DDBJ whole genome shotgun (WGS) entry which is preliminary data.</text>
</comment>
<dbReference type="EMBL" id="CALSDN010000001">
    <property type="protein sequence ID" value="CAH6718594.1"/>
    <property type="molecule type" value="Genomic_DNA"/>
</dbReference>
<sequence>MSYELSHVLSSIDRLYTSKDPQEIQRIQNDLTTVQKLDNGQLASSLLNQSSKNHQYFGALTYTVIINRTQKFDPDTLESLINELQSHIVNSNGMVVKKLLSNLALLFIFNYEQYNNPIERLLSLSTNNTDLQQTIGTIGHSMVSVIIMFSSIVVEELIKKEKLMNIHEAVYESIFKNLRVIYEHYDKGMPEDLELQILDCLTSWITYISLAESQSKVRYNDVESLIDYVFRNFNVKSLETSNDPEYHEVEVINKSITILTDILEINPNMIKGDRKNFLRSMLFEEGNWGQVFISKFISNEELEQEILNVINLIIQFVQLESLSITKNLSLPINKYILNLLIKLTDFPGMAVVEEKVSSQFLTFWDEFFNVFIDNEEIYEHSLDSLQKQVFYNERNDLCNTVCNIYWKKIHLPPLPVLQANKSEFLYFKSNVGDFFSNVYSLLKLPFYESLTQVAISQITNNQLIELESTLFILYKINEDCTFYESQSNSLIPFINQLFSNNLLTAFNSTVENPYILLTFMNYISSVQFYLKTPNGSNYLGYIFDILFTIILKSDLSLSLNASKTIVHICQECKNSLKSFIPNLKPLVIEMIENSNFDNLIRKRMVNSFISIAANELPSSFGKNLLEILNIIENKSLHIMELINNDNLQEDLETIEEYLLSLLGCIEECGKASILSEEVEDIFTDEEINLINKYWQDDKFSIKSKIFTIINEFSLLFTPFINNSSITETCCQILKSGLNEPISGPFKFEISIIFEYIIKKSQYCDALSISYLFRLVETIVITNSNVLNEDTITTLINEIFLDKLSMINSDPDLIGTSIDLFSLILDKKPGILINLPVFKTIVEFGINGLSAKESPIIKSVSKFWVSMLLMKKGSSTDQQLMKSLLITENLGSLLTKTLVVTFLACPRSLLDYYYPIFRQLIGKYSLNFKPWLIDIIKVVNIKIDDKEKEMFVNKLMVTRGHRNANDVLKQFWLNANGLIEFNTRSY</sequence>
<organism evidence="1 2">
    <name type="scientific">[Candida] jaroonii</name>
    <dbReference type="NCBI Taxonomy" id="467808"/>
    <lineage>
        <taxon>Eukaryota</taxon>
        <taxon>Fungi</taxon>
        <taxon>Dikarya</taxon>
        <taxon>Ascomycota</taxon>
        <taxon>Saccharomycotina</taxon>
        <taxon>Pichiomycetes</taxon>
        <taxon>Debaryomycetaceae</taxon>
        <taxon>Yamadazyma</taxon>
    </lineage>
</organism>
<name>A0ACA9Y0W9_9ASCO</name>
<accession>A0ACA9Y0W9</accession>